<dbReference type="InterPro" id="IPR050578">
    <property type="entry name" value="MARVEL-CKLF_proteins"/>
</dbReference>
<reference evidence="7" key="1">
    <citation type="submission" date="2025-08" db="UniProtKB">
        <authorList>
            <consortium name="RefSeq"/>
        </authorList>
    </citation>
    <scope>IDENTIFICATION</scope>
    <source>
        <strain evidence="7">J_2021</strain>
        <tissue evidence="7">Erythrocytes</tissue>
    </source>
</reference>
<proteinExistence type="predicted"/>
<keyword evidence="4 5" id="KW-0472">Membrane</keyword>
<protein>
    <submittedName>
        <fullName evidence="7">CKLF-like MARVEL transmembrane domain-containing protein 5</fullName>
    </submittedName>
</protein>
<dbReference type="PANTHER" id="PTHR22776:SF26">
    <property type="entry name" value="CKLF-LIKE MARVEL TRANSMEMBRANE DOMAIN-CONTAINING PROTEIN 5"/>
    <property type="match status" value="1"/>
</dbReference>
<name>A0A1L8HPG7_XENLA</name>
<dbReference type="Xenbase" id="XB-GENE-17336336">
    <property type="gene designation" value="cmtm5.S"/>
</dbReference>
<dbReference type="PaxDb" id="8355-A0A1L8HPG7"/>
<dbReference type="OrthoDB" id="10028364at2759"/>
<dbReference type="CTD" id="108706433"/>
<evidence type="ECO:0000256" key="4">
    <source>
        <dbReference type="ARBA" id="ARBA00023136"/>
    </source>
</evidence>
<comment type="subcellular location">
    <subcellularLocation>
        <location evidence="1">Membrane</location>
        <topology evidence="1">Multi-pass membrane protein</topology>
    </subcellularLocation>
</comment>
<evidence type="ECO:0000313" key="8">
    <source>
        <dbReference type="Xenbase" id="XB-GENE-17336336"/>
    </source>
</evidence>
<dbReference type="PROSITE" id="PS51225">
    <property type="entry name" value="MARVEL"/>
    <property type="match status" value="1"/>
</dbReference>
<dbReference type="InterPro" id="IPR008253">
    <property type="entry name" value="Marvel"/>
</dbReference>
<keyword evidence="2 5" id="KW-0812">Transmembrane</keyword>
<dbReference type="STRING" id="8355.A0A1L8HPG7"/>
<gene>
    <name evidence="7 8" type="primary">cmtm5.S</name>
</gene>
<evidence type="ECO:0000256" key="3">
    <source>
        <dbReference type="ARBA" id="ARBA00022989"/>
    </source>
</evidence>
<accession>A0A1L8HPG7</accession>
<dbReference type="GeneID" id="108706433"/>
<evidence type="ECO:0000256" key="5">
    <source>
        <dbReference type="PROSITE-ProRule" id="PRU00581"/>
    </source>
</evidence>
<evidence type="ECO:0000313" key="6">
    <source>
        <dbReference type="Proteomes" id="UP000186698"/>
    </source>
</evidence>
<sequence length="148" mass="16171">MSEQEDDKSCGFSLDTEFLRSMKGRILIAELILCFVVFICFAAYSSSYLAAPLLEFIITIVFFIIVSSRYHLRLAALNWPCMDFLRCVSAALVILVVSAVAAARGAGDGAAITAALFGFLLVCVFCYDAFTIYKSEATANTTETRDGE</sequence>
<evidence type="ECO:0000256" key="1">
    <source>
        <dbReference type="ARBA" id="ARBA00004141"/>
    </source>
</evidence>
<dbReference type="AlphaFoldDB" id="A0A1L8HPG7"/>
<dbReference type="RefSeq" id="XP_018098389.1">
    <property type="nucleotide sequence ID" value="XM_018242900.2"/>
</dbReference>
<dbReference type="GO" id="GO:0016020">
    <property type="term" value="C:membrane"/>
    <property type="evidence" value="ECO:0000318"/>
    <property type="project" value="GO_Central"/>
</dbReference>
<dbReference type="KEGG" id="xla:108706433"/>
<dbReference type="PANTHER" id="PTHR22776">
    <property type="entry name" value="MARVEL-CONTAINING POTENTIAL LIPID RAFT-ASSOCIATED PROTEIN"/>
    <property type="match status" value="1"/>
</dbReference>
<organism evidence="6 7">
    <name type="scientific">Xenopus laevis</name>
    <name type="common">African clawed frog</name>
    <dbReference type="NCBI Taxonomy" id="8355"/>
    <lineage>
        <taxon>Eukaryota</taxon>
        <taxon>Metazoa</taxon>
        <taxon>Chordata</taxon>
        <taxon>Craniata</taxon>
        <taxon>Vertebrata</taxon>
        <taxon>Euteleostomi</taxon>
        <taxon>Amphibia</taxon>
        <taxon>Batrachia</taxon>
        <taxon>Anura</taxon>
        <taxon>Pipoidea</taxon>
        <taxon>Pipidae</taxon>
        <taxon>Xenopodinae</taxon>
        <taxon>Xenopus</taxon>
        <taxon>Xenopus</taxon>
    </lineage>
</organism>
<dbReference type="OMA" id="WHTPAAV"/>
<evidence type="ECO:0000313" key="7">
    <source>
        <dbReference type="RefSeq" id="XP_018098389.1"/>
    </source>
</evidence>
<dbReference type="Bgee" id="108706433">
    <property type="expression patterns" value="Expressed in brain"/>
</dbReference>
<dbReference type="AGR" id="Xenbase:XB-GENE-17336336"/>
<keyword evidence="6" id="KW-1185">Reference proteome</keyword>
<evidence type="ECO:0000256" key="2">
    <source>
        <dbReference type="ARBA" id="ARBA00022692"/>
    </source>
</evidence>
<dbReference type="Proteomes" id="UP000186698">
    <property type="component" value="Chromosome 1S"/>
</dbReference>
<keyword evidence="3" id="KW-1133">Transmembrane helix</keyword>